<dbReference type="Pfam" id="PF09913">
    <property type="entry name" value="DUF2142"/>
    <property type="match status" value="1"/>
</dbReference>
<gene>
    <name evidence="2" type="ORF">FJW02_00140</name>
</gene>
<feature type="transmembrane region" description="Helical" evidence="1">
    <location>
        <begin position="125"/>
        <end position="144"/>
    </location>
</feature>
<proteinExistence type="predicted"/>
<feature type="transmembrane region" description="Helical" evidence="1">
    <location>
        <begin position="12"/>
        <end position="29"/>
    </location>
</feature>
<dbReference type="GeneID" id="90520749"/>
<name>A0ABY2ZSW1_9GAMM</name>
<feature type="transmembrane region" description="Helical" evidence="1">
    <location>
        <begin position="259"/>
        <end position="277"/>
    </location>
</feature>
<keyword evidence="1" id="KW-0472">Membrane</keyword>
<feature type="transmembrane region" description="Helical" evidence="1">
    <location>
        <begin position="448"/>
        <end position="468"/>
    </location>
</feature>
<evidence type="ECO:0000256" key="1">
    <source>
        <dbReference type="SAM" id="Phobius"/>
    </source>
</evidence>
<feature type="transmembrane region" description="Helical" evidence="1">
    <location>
        <begin position="156"/>
        <end position="186"/>
    </location>
</feature>
<protein>
    <submittedName>
        <fullName evidence="2">DUF2142 domain-containing protein</fullName>
    </submittedName>
</protein>
<keyword evidence="3" id="KW-1185">Reference proteome</keyword>
<feature type="transmembrane region" description="Helical" evidence="1">
    <location>
        <begin position="409"/>
        <end position="428"/>
    </location>
</feature>
<keyword evidence="1" id="KW-0812">Transmembrane</keyword>
<sequence>MTEKMEAYEKKGIIAYLTIIFVIGLFFVFKNTPLTGLDERFHFFRAYQISQGEMLPKEIGNEKGAWGGCVSDKALQYVWPFFVTQDQNKPASKADAAKRAKEIDASINNHNTCFNFAPSATYSPILYLPSAIGIAVTRLAGMGIDNQMYAGRLLNLFVYIGMVYLTVALIPVMRFATLFILTFPTLINLASSYSPDPVTNLVTALFIACCLRMAILKERLIWQTFVLAGLVGLLKMTNIAYLPFLMLIPAALFNSKIKWLSFVAGSMIFGCLIAAAWNMHYSWVPSQFWHSGGDAKAAMEMLISQPHAAVAFILKSIWIQTPDMFNRMFATFGGGPQAFTWTIGGPFCRGAMIFIIISTVMSLPKKQLDFGWLRLSYLPAMSLGSIVLIFAALWIGFSPLNIGIVAGVQGRYFIISLLTFMLFIVLALASSERVMNSSLAHCLRDRKILAITAVCYLALISYVSYLSVIKYLPLYL</sequence>
<accession>A0ABY2ZSW1</accession>
<keyword evidence="1" id="KW-1133">Transmembrane helix</keyword>
<feature type="transmembrane region" description="Helical" evidence="1">
    <location>
        <begin position="375"/>
        <end position="397"/>
    </location>
</feature>
<dbReference type="RefSeq" id="WP_140033298.1">
    <property type="nucleotide sequence ID" value="NZ_CP045720.1"/>
</dbReference>
<evidence type="ECO:0000313" key="3">
    <source>
        <dbReference type="Proteomes" id="UP000315469"/>
    </source>
</evidence>
<feature type="transmembrane region" description="Helical" evidence="1">
    <location>
        <begin position="227"/>
        <end position="253"/>
    </location>
</feature>
<dbReference type="InterPro" id="IPR018674">
    <property type="entry name" value="DUF2142_membrane"/>
</dbReference>
<feature type="transmembrane region" description="Helical" evidence="1">
    <location>
        <begin position="198"/>
        <end position="215"/>
    </location>
</feature>
<reference evidence="2 3" key="1">
    <citation type="submission" date="2019-06" db="EMBL/GenBank/DDBJ databases">
        <title>Taxogenomics and systematics of the genus Pantoea.</title>
        <authorList>
            <person name="Tambong J.T."/>
        </authorList>
    </citation>
    <scope>NUCLEOTIDE SEQUENCE [LARGE SCALE GENOMIC DNA]</scope>
    <source>
        <strain evidence="2 3">LMG 24197</strain>
    </source>
</reference>
<organism evidence="2 3">
    <name type="scientific">Pantoea eucalypti</name>
    <dbReference type="NCBI Taxonomy" id="470933"/>
    <lineage>
        <taxon>Bacteria</taxon>
        <taxon>Pseudomonadati</taxon>
        <taxon>Pseudomonadota</taxon>
        <taxon>Gammaproteobacteria</taxon>
        <taxon>Enterobacterales</taxon>
        <taxon>Erwiniaceae</taxon>
        <taxon>Pantoea</taxon>
    </lineage>
</organism>
<feature type="transmembrane region" description="Helical" evidence="1">
    <location>
        <begin position="298"/>
        <end position="318"/>
    </location>
</feature>
<feature type="transmembrane region" description="Helical" evidence="1">
    <location>
        <begin position="338"/>
        <end position="363"/>
    </location>
</feature>
<comment type="caution">
    <text evidence="2">The sequence shown here is derived from an EMBL/GenBank/DDBJ whole genome shotgun (WGS) entry which is preliminary data.</text>
</comment>
<dbReference type="Proteomes" id="UP000315469">
    <property type="component" value="Unassembled WGS sequence"/>
</dbReference>
<dbReference type="EMBL" id="VHJB01000001">
    <property type="protein sequence ID" value="TPV45388.1"/>
    <property type="molecule type" value="Genomic_DNA"/>
</dbReference>
<evidence type="ECO:0000313" key="2">
    <source>
        <dbReference type="EMBL" id="TPV45388.1"/>
    </source>
</evidence>